<proteinExistence type="predicted"/>
<dbReference type="InterPro" id="IPR044094">
    <property type="entry name" value="AtsA-like_MBL-fold"/>
</dbReference>
<dbReference type="EMBL" id="CP041406">
    <property type="protein sequence ID" value="QOP46586.1"/>
    <property type="molecule type" value="Genomic_DNA"/>
</dbReference>
<dbReference type="SUPFAM" id="SSF56281">
    <property type="entry name" value="Metallo-hydrolase/oxidoreductase"/>
    <property type="match status" value="1"/>
</dbReference>
<keyword evidence="2" id="KW-0732">Signal</keyword>
<organism evidence="4 5">
    <name type="scientific">Sulfurimonas paralvinellae</name>
    <dbReference type="NCBI Taxonomy" id="317658"/>
    <lineage>
        <taxon>Bacteria</taxon>
        <taxon>Pseudomonadati</taxon>
        <taxon>Campylobacterota</taxon>
        <taxon>Epsilonproteobacteria</taxon>
        <taxon>Campylobacterales</taxon>
        <taxon>Sulfurimonadaceae</taxon>
        <taxon>Sulfurimonas</taxon>
    </lineage>
</organism>
<dbReference type="SMART" id="SM00849">
    <property type="entry name" value="Lactamase_B"/>
    <property type="match status" value="1"/>
</dbReference>
<evidence type="ECO:0000313" key="5">
    <source>
        <dbReference type="Proteomes" id="UP000593580"/>
    </source>
</evidence>
<dbReference type="Gene3D" id="3.60.15.10">
    <property type="entry name" value="Ribonuclease Z/Hydroxyacylglutathione hydrolase-like"/>
    <property type="match status" value="1"/>
</dbReference>
<name>A0A7M1BAY3_9BACT</name>
<keyword evidence="5" id="KW-1185">Reference proteome</keyword>
<dbReference type="PANTHER" id="PTHR46018:SF4">
    <property type="entry name" value="METALLO-HYDROLASE YHFI-RELATED"/>
    <property type="match status" value="1"/>
</dbReference>
<dbReference type="InterPro" id="IPR001279">
    <property type="entry name" value="Metallo-B-lactamas"/>
</dbReference>
<feature type="chain" id="PRO_5032926967" evidence="2">
    <location>
        <begin position="18"/>
        <end position="289"/>
    </location>
</feature>
<feature type="domain" description="Metallo-beta-lactamase" evidence="3">
    <location>
        <begin position="36"/>
        <end position="253"/>
    </location>
</feature>
<dbReference type="GO" id="GO:0042781">
    <property type="term" value="F:3'-tRNA processing endoribonuclease activity"/>
    <property type="evidence" value="ECO:0007669"/>
    <property type="project" value="TreeGrafter"/>
</dbReference>
<protein>
    <submittedName>
        <fullName evidence="4">MBL fold metallo-hydrolase</fullName>
    </submittedName>
</protein>
<dbReference type="Pfam" id="PF00753">
    <property type="entry name" value="Lactamase_B"/>
    <property type="match status" value="1"/>
</dbReference>
<accession>A0A7M1BAY3</accession>
<dbReference type="PANTHER" id="PTHR46018">
    <property type="entry name" value="ZINC PHOSPHODIESTERASE ELAC PROTEIN 1"/>
    <property type="match status" value="1"/>
</dbReference>
<gene>
    <name evidence="4" type="ORF">FM071_09900</name>
</gene>
<dbReference type="KEGG" id="spal:FM071_09900"/>
<dbReference type="AlphaFoldDB" id="A0A7M1BAY3"/>
<dbReference type="Proteomes" id="UP000593580">
    <property type="component" value="Chromosome"/>
</dbReference>
<evidence type="ECO:0000256" key="1">
    <source>
        <dbReference type="ARBA" id="ARBA00022801"/>
    </source>
</evidence>
<reference evidence="4 5" key="1">
    <citation type="submission" date="2019-07" db="EMBL/GenBank/DDBJ databases">
        <title>Sulfurimonas paralvinellae sp. nov., a novel mesophilic, hydrogen- and sulfur-oxidizing chemolithoautotroph within the Epsilonproteo- bacteria isolated from a deep-sea hydrothermal vent polychaete nest, reclassification of Thiomicrospira denitrificans as Sulfurimonas denitrificans comb. nov. and emended description of the genus Sulfurimonas.</title>
        <authorList>
            <person name="Wang S."/>
            <person name="Jiang L."/>
            <person name="Shao Z."/>
        </authorList>
    </citation>
    <scope>NUCLEOTIDE SEQUENCE [LARGE SCALE GENOMIC DNA]</scope>
    <source>
        <strain evidence="4 5">GO25</strain>
    </source>
</reference>
<dbReference type="InterPro" id="IPR036866">
    <property type="entry name" value="RibonucZ/Hydroxyglut_hydro"/>
</dbReference>
<evidence type="ECO:0000259" key="3">
    <source>
        <dbReference type="SMART" id="SM00849"/>
    </source>
</evidence>
<evidence type="ECO:0000313" key="4">
    <source>
        <dbReference type="EMBL" id="QOP46586.1"/>
    </source>
</evidence>
<sequence length="289" mass="32382">MKKFSLIFLMLSSLLFAAKVEFEVLGSGGPEIDGRASTAYLLWIDNKARLIIDMGSGSMLRFEQSHAKIEDLEAVVLTHLHIDHSVDLPAFVKAGYFSQRTKSLDIIAPDGNEFFPSATEFLHDLFGENGAYRYMNDVLTQESDSFEIIPVNVSKTMHREYQDFKLTMVRVHHGIVPALAVKISIDGKIIVISGDTNNENHILEAFAKDADLFVAHHAIPQQAKGYATNLHMSPSIIAHIAQVAKVKKVVSTHRMNRTIGFEPESLQEIKKIYKGEVVFAEDRMKIEVK</sequence>
<dbReference type="CDD" id="cd07719">
    <property type="entry name" value="arylsulfatase_AtsA-like_MBL-fold"/>
    <property type="match status" value="1"/>
</dbReference>
<dbReference type="RefSeq" id="WP_193110843.1">
    <property type="nucleotide sequence ID" value="NZ_CP041406.1"/>
</dbReference>
<feature type="signal peptide" evidence="2">
    <location>
        <begin position="1"/>
        <end position="17"/>
    </location>
</feature>
<keyword evidence="1 4" id="KW-0378">Hydrolase</keyword>
<evidence type="ECO:0000256" key="2">
    <source>
        <dbReference type="SAM" id="SignalP"/>
    </source>
</evidence>